<evidence type="ECO:0000259" key="1">
    <source>
        <dbReference type="PROSITE" id="PS50943"/>
    </source>
</evidence>
<sequence length="153" mass="16554">MSLRKSYAAVVQLLRTQKGLSQAGLSGSVTQTHVSELEQGKSSATVDMTARLALALNVEPITLLALTVASHEKRTVREALLAALSEAESLGLADTLLPTEPQVMAPSRVVEAKRKWLTVQELKAKGLSQSEAAKNLGMPESTLRRLWHQTLKD</sequence>
<dbReference type="CDD" id="cd00093">
    <property type="entry name" value="HTH_XRE"/>
    <property type="match status" value="1"/>
</dbReference>
<evidence type="ECO:0000313" key="3">
    <source>
        <dbReference type="Proteomes" id="UP000199524"/>
    </source>
</evidence>
<dbReference type="Pfam" id="PF01381">
    <property type="entry name" value="HTH_3"/>
    <property type="match status" value="1"/>
</dbReference>
<dbReference type="InterPro" id="IPR001387">
    <property type="entry name" value="Cro/C1-type_HTH"/>
</dbReference>
<dbReference type="PROSITE" id="PS50943">
    <property type="entry name" value="HTH_CROC1"/>
    <property type="match status" value="1"/>
</dbReference>
<keyword evidence="3" id="KW-1185">Reference proteome</keyword>
<dbReference type="GeneID" id="300208059"/>
<protein>
    <submittedName>
        <fullName evidence="2">Helix-turn-helix</fullName>
    </submittedName>
</protein>
<dbReference type="SUPFAM" id="SSF47413">
    <property type="entry name" value="lambda repressor-like DNA-binding domains"/>
    <property type="match status" value="1"/>
</dbReference>
<gene>
    <name evidence="2" type="ORF">SAMN05216598_3101</name>
</gene>
<dbReference type="SMART" id="SM00530">
    <property type="entry name" value="HTH_XRE"/>
    <property type="match status" value="1"/>
</dbReference>
<name>A0A1H1VSU5_9PSED</name>
<dbReference type="Gene3D" id="1.10.260.40">
    <property type="entry name" value="lambda repressor-like DNA-binding domains"/>
    <property type="match status" value="1"/>
</dbReference>
<dbReference type="EMBL" id="LT629777">
    <property type="protein sequence ID" value="SDS88038.1"/>
    <property type="molecule type" value="Genomic_DNA"/>
</dbReference>
<dbReference type="GO" id="GO:0003677">
    <property type="term" value="F:DNA binding"/>
    <property type="evidence" value="ECO:0007669"/>
    <property type="project" value="InterPro"/>
</dbReference>
<dbReference type="RefSeq" id="WP_090206214.1">
    <property type="nucleotide sequence ID" value="NZ_LT629777.1"/>
</dbReference>
<dbReference type="Proteomes" id="UP000199524">
    <property type="component" value="Chromosome I"/>
</dbReference>
<accession>A0A1H1VSU5</accession>
<feature type="domain" description="HTH cro/C1-type" evidence="1">
    <location>
        <begin position="11"/>
        <end position="64"/>
    </location>
</feature>
<evidence type="ECO:0000313" key="2">
    <source>
        <dbReference type="EMBL" id="SDS88038.1"/>
    </source>
</evidence>
<dbReference type="AlphaFoldDB" id="A0A1H1VSU5"/>
<organism evidence="2 3">
    <name type="scientific">Pseudomonas asplenii</name>
    <dbReference type="NCBI Taxonomy" id="53407"/>
    <lineage>
        <taxon>Bacteria</taxon>
        <taxon>Pseudomonadati</taxon>
        <taxon>Pseudomonadota</taxon>
        <taxon>Gammaproteobacteria</taxon>
        <taxon>Pseudomonadales</taxon>
        <taxon>Pseudomonadaceae</taxon>
        <taxon>Pseudomonas</taxon>
    </lineage>
</organism>
<reference evidence="3" key="1">
    <citation type="submission" date="2016-10" db="EMBL/GenBank/DDBJ databases">
        <authorList>
            <person name="Varghese N."/>
            <person name="Submissions S."/>
        </authorList>
    </citation>
    <scope>NUCLEOTIDE SEQUENCE [LARGE SCALE GENOMIC DNA]</scope>
    <source>
        <strain evidence="3">ATCC 23835</strain>
    </source>
</reference>
<dbReference type="InterPro" id="IPR010982">
    <property type="entry name" value="Lambda_DNA-bd_dom_sf"/>
</dbReference>
<proteinExistence type="predicted"/>